<reference evidence="2 3" key="1">
    <citation type="submission" date="2018-07" db="EMBL/GenBank/DDBJ databases">
        <title>Section-level genome sequencing of Aspergillus section Nigri to investigate inter- and intra-species variation.</title>
        <authorList>
            <consortium name="DOE Joint Genome Institute"/>
            <person name="Vesth T.C."/>
            <person name="Nybo J.L."/>
            <person name="Theobald S."/>
            <person name="Frisvad J.C."/>
            <person name="Larsen T.O."/>
            <person name="Nielsen K.F."/>
            <person name="Hoof J.B."/>
            <person name="Brandl J."/>
            <person name="Salamov A."/>
            <person name="Riley R."/>
            <person name="Gladden J.M."/>
            <person name="Phatale P."/>
            <person name="Nielsen M.T."/>
            <person name="Lyhne E.K."/>
            <person name="Kogle M.E."/>
            <person name="Strasser K."/>
            <person name="McDonnell E."/>
            <person name="Barry K."/>
            <person name="Clum A."/>
            <person name="Chen C."/>
            <person name="Nolan M."/>
            <person name="Sandor L."/>
            <person name="Kuo A."/>
            <person name="Lipzen A."/>
            <person name="Hainaut M."/>
            <person name="Drula E."/>
            <person name="Tsang A."/>
            <person name="Magnuson J.K."/>
            <person name="Henrissat B."/>
            <person name="Wiebenga A."/>
            <person name="Simmons B.A."/>
            <person name="Makela M.R."/>
            <person name="De vries R.P."/>
            <person name="Grigoriev I.V."/>
            <person name="Mortensen U.H."/>
            <person name="Baker S.E."/>
            <person name="Andersen M.R."/>
        </authorList>
    </citation>
    <scope>NUCLEOTIDE SEQUENCE [LARGE SCALE GENOMIC DNA]</scope>
    <source>
        <strain evidence="2 3">ATCC 13496</strain>
    </source>
</reference>
<feature type="compositionally biased region" description="Basic and acidic residues" evidence="1">
    <location>
        <begin position="96"/>
        <end position="113"/>
    </location>
</feature>
<gene>
    <name evidence="2" type="ORF">M747DRAFT_147868</name>
</gene>
<organism evidence="2 3">
    <name type="scientific">Aspergillus niger ATCC 13496</name>
    <dbReference type="NCBI Taxonomy" id="1353008"/>
    <lineage>
        <taxon>Eukaryota</taxon>
        <taxon>Fungi</taxon>
        <taxon>Dikarya</taxon>
        <taxon>Ascomycota</taxon>
        <taxon>Pezizomycotina</taxon>
        <taxon>Eurotiomycetes</taxon>
        <taxon>Eurotiomycetidae</taxon>
        <taxon>Eurotiales</taxon>
        <taxon>Aspergillaceae</taxon>
        <taxon>Aspergillus</taxon>
        <taxon>Aspergillus subgen. Circumdati</taxon>
    </lineage>
</organism>
<dbReference type="AlphaFoldDB" id="A0A370BP85"/>
<evidence type="ECO:0000256" key="1">
    <source>
        <dbReference type="SAM" id="MobiDB-lite"/>
    </source>
</evidence>
<proteinExistence type="predicted"/>
<evidence type="ECO:0000313" key="3">
    <source>
        <dbReference type="Proteomes" id="UP000253845"/>
    </source>
</evidence>
<name>A0A370BP85_ASPNG</name>
<sequence length="167" mass="18586">MIPASGRSGATRRLISPNRLVSDARPWGRDWHTMEQTGQLMAGWAEASIFMVGDTTAHCSLSSARLSNDRRWTCGPRRSVGLPIPAPFGVSADTESAEREQRESSRRGEQCQGGKEDRQCVQCHLPMVIHRLASVQTQYLSAKAPTVQRLDESLIGICMSHRNQFHK</sequence>
<protein>
    <submittedName>
        <fullName evidence="2">Uncharacterized protein</fullName>
    </submittedName>
</protein>
<feature type="region of interest" description="Disordered" evidence="1">
    <location>
        <begin position="85"/>
        <end position="113"/>
    </location>
</feature>
<dbReference type="EMBL" id="KZ851956">
    <property type="protein sequence ID" value="RDH14901.1"/>
    <property type="molecule type" value="Genomic_DNA"/>
</dbReference>
<dbReference type="Proteomes" id="UP000253845">
    <property type="component" value="Unassembled WGS sequence"/>
</dbReference>
<accession>A0A370BP85</accession>
<evidence type="ECO:0000313" key="2">
    <source>
        <dbReference type="EMBL" id="RDH14901.1"/>
    </source>
</evidence>
<dbReference type="VEuPathDB" id="FungiDB:M747DRAFT_147868"/>